<sequence>MATEPDGYPVEEGDPPFSRWADIKQRFVAILWHDIQNRTKFLLGVALFIIGLVGAAFFE</sequence>
<dbReference type="OrthoDB" id="9942218at2"/>
<evidence type="ECO:0000313" key="2">
    <source>
        <dbReference type="EMBL" id="PAY24270.1"/>
    </source>
</evidence>
<dbReference type="AlphaFoldDB" id="A0A2A2WST5"/>
<protein>
    <submittedName>
        <fullName evidence="2">Uncharacterized protein</fullName>
    </submittedName>
</protein>
<organism evidence="2 3">
    <name type="scientific">Dietzia natronolimnaea</name>
    <dbReference type="NCBI Taxonomy" id="161920"/>
    <lineage>
        <taxon>Bacteria</taxon>
        <taxon>Bacillati</taxon>
        <taxon>Actinomycetota</taxon>
        <taxon>Actinomycetes</taxon>
        <taxon>Mycobacteriales</taxon>
        <taxon>Dietziaceae</taxon>
        <taxon>Dietzia</taxon>
    </lineage>
</organism>
<feature type="transmembrane region" description="Helical" evidence="1">
    <location>
        <begin position="41"/>
        <end position="58"/>
    </location>
</feature>
<reference evidence="3" key="1">
    <citation type="submission" date="2017-09" db="EMBL/GenBank/DDBJ databases">
        <authorList>
            <person name="Zhang Y."/>
            <person name="Huang X."/>
            <person name="Liu J."/>
            <person name="Lu L."/>
            <person name="Peng K."/>
        </authorList>
    </citation>
    <scope>NUCLEOTIDE SEQUENCE [LARGE SCALE GENOMIC DNA]</scope>
    <source>
        <strain evidence="3">S-XJ-1</strain>
    </source>
</reference>
<dbReference type="EMBL" id="NTGA01000007">
    <property type="protein sequence ID" value="PAY24270.1"/>
    <property type="molecule type" value="Genomic_DNA"/>
</dbReference>
<gene>
    <name evidence="2" type="ORF">CEY15_04580</name>
</gene>
<evidence type="ECO:0000313" key="3">
    <source>
        <dbReference type="Proteomes" id="UP000218810"/>
    </source>
</evidence>
<keyword evidence="1" id="KW-0472">Membrane</keyword>
<keyword evidence="3" id="KW-1185">Reference proteome</keyword>
<dbReference type="RefSeq" id="WP_095717491.1">
    <property type="nucleotide sequence ID" value="NZ_NTGA01000007.1"/>
</dbReference>
<evidence type="ECO:0000256" key="1">
    <source>
        <dbReference type="SAM" id="Phobius"/>
    </source>
</evidence>
<keyword evidence="1" id="KW-0812">Transmembrane</keyword>
<proteinExistence type="predicted"/>
<keyword evidence="1" id="KW-1133">Transmembrane helix</keyword>
<accession>A0A2A2WST5</accession>
<comment type="caution">
    <text evidence="2">The sequence shown here is derived from an EMBL/GenBank/DDBJ whole genome shotgun (WGS) entry which is preliminary data.</text>
</comment>
<dbReference type="Proteomes" id="UP000218810">
    <property type="component" value="Unassembled WGS sequence"/>
</dbReference>
<name>A0A2A2WST5_9ACTN</name>